<dbReference type="STRING" id="355243.SAMN03080615_00673"/>
<protein>
    <recommendedName>
        <fullName evidence="3">DUF1415 domain-containing protein</fullName>
    </recommendedName>
</protein>
<name>A0A1H9E641_9GAMM</name>
<evidence type="ECO:0000313" key="1">
    <source>
        <dbReference type="EMBL" id="SEQ20378.1"/>
    </source>
</evidence>
<gene>
    <name evidence="1" type="ORF">SAMN03080615_00673</name>
</gene>
<dbReference type="RefSeq" id="WP_091354040.1">
    <property type="nucleotide sequence ID" value="NZ_AP025284.1"/>
</dbReference>
<dbReference type="Pfam" id="PF07209">
    <property type="entry name" value="DUF1415"/>
    <property type="match status" value="1"/>
</dbReference>
<keyword evidence="2" id="KW-1185">Reference proteome</keyword>
<proteinExistence type="predicted"/>
<dbReference type="OrthoDB" id="277390at2"/>
<dbReference type="EMBL" id="FOGB01000002">
    <property type="protein sequence ID" value="SEQ20378.1"/>
    <property type="molecule type" value="Genomic_DNA"/>
</dbReference>
<evidence type="ECO:0008006" key="3">
    <source>
        <dbReference type="Google" id="ProtNLM"/>
    </source>
</evidence>
<dbReference type="InterPro" id="IPR009858">
    <property type="entry name" value="DUF1415"/>
</dbReference>
<sequence length="191" mass="21766">MTEALRGYSPAEVEKITREWVETMVVGLNLCPFAAPVVRDNTLRYAVTTAQEGESLVAAFLAEIELLLAADEKTVSTTLFIVPDGLQDFYDYLDHLRLFEELLEQAGLEGVLQLASFHPAYRFEGVPEDDLSHWSNRSPWPAFHIIREAEMGRALTHYANPEQIPERNIKLLRELGREGLIRRFPPFADYC</sequence>
<accession>A0A1H9E641</accession>
<evidence type="ECO:0000313" key="2">
    <source>
        <dbReference type="Proteomes" id="UP000198749"/>
    </source>
</evidence>
<reference evidence="2" key="1">
    <citation type="submission" date="2016-10" db="EMBL/GenBank/DDBJ databases">
        <authorList>
            <person name="Varghese N."/>
            <person name="Submissions S."/>
        </authorList>
    </citation>
    <scope>NUCLEOTIDE SEQUENCE [LARGE SCALE GENOMIC DNA]</scope>
    <source>
        <strain evidence="2">DSM 18887</strain>
    </source>
</reference>
<dbReference type="Proteomes" id="UP000198749">
    <property type="component" value="Unassembled WGS sequence"/>
</dbReference>
<organism evidence="1 2">
    <name type="scientific">Amphritea atlantica</name>
    <dbReference type="NCBI Taxonomy" id="355243"/>
    <lineage>
        <taxon>Bacteria</taxon>
        <taxon>Pseudomonadati</taxon>
        <taxon>Pseudomonadota</taxon>
        <taxon>Gammaproteobacteria</taxon>
        <taxon>Oceanospirillales</taxon>
        <taxon>Oceanospirillaceae</taxon>
        <taxon>Amphritea</taxon>
    </lineage>
</organism>
<dbReference type="AlphaFoldDB" id="A0A1H9E641"/>